<evidence type="ECO:0000313" key="6">
    <source>
        <dbReference type="EMBL" id="BAO51958.1"/>
    </source>
</evidence>
<dbReference type="GeneID" id="18490804"/>
<dbReference type="GO" id="GO:0006412">
    <property type="term" value="P:translation"/>
    <property type="evidence" value="ECO:0007669"/>
    <property type="project" value="InterPro"/>
</dbReference>
<dbReference type="GO" id="GO:0005762">
    <property type="term" value="C:mitochondrial large ribosomal subunit"/>
    <property type="evidence" value="ECO:0007669"/>
    <property type="project" value="TreeGrafter"/>
</dbReference>
<geneLocation type="mitochondrion" evidence="6"/>
<keyword evidence="3 4" id="KW-0687">Ribonucleoprotein</keyword>
<dbReference type="Pfam" id="PF00347">
    <property type="entry name" value="Ribosomal_L6"/>
    <property type="match status" value="1"/>
</dbReference>
<dbReference type="InterPro" id="IPR019906">
    <property type="entry name" value="Ribosomal_uL6_bac-type"/>
</dbReference>
<dbReference type="GO" id="GO:0003735">
    <property type="term" value="F:structural constituent of ribosome"/>
    <property type="evidence" value="ECO:0007669"/>
    <property type="project" value="InterPro"/>
</dbReference>
<dbReference type="InterPro" id="IPR002358">
    <property type="entry name" value="Ribosomal_uL6_CS"/>
</dbReference>
<evidence type="ECO:0000256" key="2">
    <source>
        <dbReference type="ARBA" id="ARBA00022980"/>
    </source>
</evidence>
<comment type="similarity">
    <text evidence="1 4">Belongs to the universal ribosomal protein uL6 family.</text>
</comment>
<dbReference type="InterPro" id="IPR036789">
    <property type="entry name" value="Ribosomal_uL6-like_a/b-dom_sf"/>
</dbReference>
<dbReference type="PANTHER" id="PTHR11655:SF14">
    <property type="entry name" value="LARGE RIBOSOMAL SUBUNIT PROTEIN UL6M"/>
    <property type="match status" value="1"/>
</dbReference>
<gene>
    <name evidence="6" type="primary">rpl6</name>
</gene>
<dbReference type="InterPro" id="IPR020040">
    <property type="entry name" value="Ribosomal_uL6_a/b-dom"/>
</dbReference>
<organism evidence="6">
    <name type="scientific">Tsukubamonas globosa</name>
    <dbReference type="NCBI Taxonomy" id="875863"/>
    <lineage>
        <taxon>Eukaryota</taxon>
        <taxon>Discoba</taxon>
        <taxon>Tsukubamonadida</taxon>
        <taxon>Tsukubamonadidae</taxon>
        <taxon>Tsukubamonas</taxon>
    </lineage>
</organism>
<accession>W8VTG6</accession>
<dbReference type="GO" id="GO:0019843">
    <property type="term" value="F:rRNA binding"/>
    <property type="evidence" value="ECO:0007669"/>
    <property type="project" value="InterPro"/>
</dbReference>
<proteinExistence type="inferred from homology"/>
<evidence type="ECO:0000256" key="1">
    <source>
        <dbReference type="ARBA" id="ARBA00009356"/>
    </source>
</evidence>
<keyword evidence="6" id="KW-0496">Mitochondrion</keyword>
<dbReference type="EMBL" id="AB854048">
    <property type="protein sequence ID" value="BAO51958.1"/>
    <property type="molecule type" value="Genomic_DNA"/>
</dbReference>
<reference evidence="6" key="1">
    <citation type="journal article" date="2014" name="Genome Biol. Evol.">
        <title>Gene Content Evolution in Discobid Mitochondria Deduced from the Phylogenetic Position and Complete Mitochondrial Genome of Tsukubamonas globosa.</title>
        <authorList>
            <person name="Kamikawa R."/>
            <person name="Kolisko M."/>
            <person name="Nishimura Y."/>
            <person name="Yabuki A."/>
            <person name="Brown M.W."/>
            <person name="Ishikawa S.A."/>
            <person name="Ishida K."/>
            <person name="Roger A.J."/>
            <person name="Hashimoto T."/>
            <person name="Inagaki Y."/>
        </authorList>
    </citation>
    <scope>NUCLEOTIDE SEQUENCE</scope>
</reference>
<dbReference type="PROSITE" id="PS00525">
    <property type="entry name" value="RIBOSOMAL_L6_1"/>
    <property type="match status" value="1"/>
</dbReference>
<evidence type="ECO:0000256" key="3">
    <source>
        <dbReference type="ARBA" id="ARBA00023274"/>
    </source>
</evidence>
<dbReference type="PIRSF" id="PIRSF002162">
    <property type="entry name" value="Ribosomal_L6"/>
    <property type="match status" value="1"/>
</dbReference>
<dbReference type="PRINTS" id="PR00059">
    <property type="entry name" value="RIBOSOMALL6"/>
</dbReference>
<evidence type="ECO:0000256" key="4">
    <source>
        <dbReference type="RuleBase" id="RU003869"/>
    </source>
</evidence>
<dbReference type="PANTHER" id="PTHR11655">
    <property type="entry name" value="60S/50S RIBOSOMAL PROTEIN L6/L9"/>
    <property type="match status" value="1"/>
</dbReference>
<evidence type="ECO:0000259" key="5">
    <source>
        <dbReference type="Pfam" id="PF00347"/>
    </source>
</evidence>
<sequence length="186" mass="21199">MKKLKSNVGKQPIVCSDVTILKNNGQFLIKGKYGLLQLIQASIFTYTIKKEDAQLSFFPKTTLPVSSLYSSIWGTYRTLFYKAVLGVQQGYKQQVELVGIGYKGTVENNNVVLKLGKSHEVIVKKPDNVKVRFLTTNLLLLRSINLQNVRQFAFQLYKLKKPDPYKGKGIRIPNVVLYRKEGKKQK</sequence>
<name>W8VTG6_9EUKA</name>
<dbReference type="RefSeq" id="YP_009004116.1">
    <property type="nucleotide sequence ID" value="NC_023545.1"/>
</dbReference>
<dbReference type="SUPFAM" id="SSF56053">
    <property type="entry name" value="Ribosomal protein L6"/>
    <property type="match status" value="2"/>
</dbReference>
<dbReference type="Gene3D" id="3.90.930.12">
    <property type="entry name" value="Ribosomal protein L6, alpha-beta domain"/>
    <property type="match status" value="2"/>
</dbReference>
<dbReference type="AlphaFoldDB" id="W8VTG6"/>
<protein>
    <submittedName>
        <fullName evidence="6">Ribosomal protein L6</fullName>
    </submittedName>
</protein>
<dbReference type="InterPro" id="IPR000702">
    <property type="entry name" value="Ribosomal_uL6-like"/>
</dbReference>
<feature type="domain" description="Large ribosomal subunit protein uL6 alpha-beta" evidence="5">
    <location>
        <begin position="98"/>
        <end position="171"/>
    </location>
</feature>
<keyword evidence="2 4" id="KW-0689">Ribosomal protein</keyword>